<dbReference type="RefSeq" id="WP_123204591.1">
    <property type="nucleotide sequence ID" value="NZ_RBEE01000005.1"/>
</dbReference>
<organism evidence="2 3">
    <name type="scientific">Pedobacter jejuensis</name>
    <dbReference type="NCBI Taxonomy" id="1268550"/>
    <lineage>
        <taxon>Bacteria</taxon>
        <taxon>Pseudomonadati</taxon>
        <taxon>Bacteroidota</taxon>
        <taxon>Sphingobacteriia</taxon>
        <taxon>Sphingobacteriales</taxon>
        <taxon>Sphingobacteriaceae</taxon>
        <taxon>Pedobacter</taxon>
    </lineage>
</organism>
<evidence type="ECO:0000313" key="2">
    <source>
        <dbReference type="EMBL" id="RNL55482.1"/>
    </source>
</evidence>
<reference evidence="2 3" key="1">
    <citation type="submission" date="2018-10" db="EMBL/GenBank/DDBJ databases">
        <title>Genome sequencing of Pedobacter jejuensis TNB23.</title>
        <authorList>
            <person name="Cho Y.-J."/>
            <person name="Cho A."/>
            <person name="Kim O.-S."/>
        </authorList>
    </citation>
    <scope>NUCLEOTIDE SEQUENCE [LARGE SCALE GENOMIC DNA]</scope>
    <source>
        <strain evidence="2 3">TNB23</strain>
    </source>
</reference>
<dbReference type="OrthoDB" id="5951444at2"/>
<evidence type="ECO:0000313" key="3">
    <source>
        <dbReference type="Proteomes" id="UP000274046"/>
    </source>
</evidence>
<name>A0A3N0C171_9SPHI</name>
<gene>
    <name evidence="2" type="ORF">D7004_03995</name>
</gene>
<proteinExistence type="predicted"/>
<dbReference type="InterPro" id="IPR014922">
    <property type="entry name" value="YdhG-like"/>
</dbReference>
<protein>
    <submittedName>
        <fullName evidence="2">DUF1801 domain-containing protein</fullName>
    </submittedName>
</protein>
<dbReference type="Proteomes" id="UP000274046">
    <property type="component" value="Unassembled WGS sequence"/>
</dbReference>
<feature type="domain" description="YdhG-like" evidence="1">
    <location>
        <begin position="28"/>
        <end position="126"/>
    </location>
</feature>
<dbReference type="AlphaFoldDB" id="A0A3N0C171"/>
<dbReference type="EMBL" id="RBEE01000005">
    <property type="protein sequence ID" value="RNL55482.1"/>
    <property type="molecule type" value="Genomic_DNA"/>
</dbReference>
<dbReference type="SUPFAM" id="SSF159888">
    <property type="entry name" value="YdhG-like"/>
    <property type="match status" value="1"/>
</dbReference>
<accession>A0A3N0C171</accession>
<dbReference type="Pfam" id="PF08818">
    <property type="entry name" value="DUF1801"/>
    <property type="match status" value="1"/>
</dbReference>
<keyword evidence="3" id="KW-1185">Reference proteome</keyword>
<evidence type="ECO:0000259" key="1">
    <source>
        <dbReference type="Pfam" id="PF08818"/>
    </source>
</evidence>
<comment type="caution">
    <text evidence="2">The sequence shown here is derived from an EMBL/GenBank/DDBJ whole genome shotgun (WGS) entry which is preliminary data.</text>
</comment>
<sequence>MTQNKTTENNNDVAAFLNSITDESKRKDSFELVKIFEEASTHEAKMWGTAIVGFGSYHYKYASGHEGDAPLAGFSPRKDAFALYFSLNDADRERLLKTFGKHKSGKACVYIKKLSDINPSILREMIITSIAEIKKLYSQ</sequence>